<evidence type="ECO:0000256" key="1">
    <source>
        <dbReference type="SAM" id="MobiDB-lite"/>
    </source>
</evidence>
<proteinExistence type="predicted"/>
<evidence type="ECO:0000313" key="3">
    <source>
        <dbReference type="Proteomes" id="UP000265515"/>
    </source>
</evidence>
<evidence type="ECO:0000313" key="2">
    <source>
        <dbReference type="EMBL" id="GBG69963.1"/>
    </source>
</evidence>
<dbReference type="Gramene" id="GBG69963">
    <property type="protein sequence ID" value="GBG69963"/>
    <property type="gene ID" value="CBR_g4790"/>
</dbReference>
<accession>A0A388KJ20</accession>
<dbReference type="EMBL" id="BFEA01000123">
    <property type="protein sequence ID" value="GBG69963.1"/>
    <property type="molecule type" value="Genomic_DNA"/>
</dbReference>
<feature type="region of interest" description="Disordered" evidence="1">
    <location>
        <begin position="1"/>
        <end position="38"/>
    </location>
</feature>
<dbReference type="SUPFAM" id="SSF57756">
    <property type="entry name" value="Retrovirus zinc finger-like domains"/>
    <property type="match status" value="1"/>
</dbReference>
<dbReference type="Proteomes" id="UP000265515">
    <property type="component" value="Unassembled WGS sequence"/>
</dbReference>
<feature type="compositionally biased region" description="Basic and acidic residues" evidence="1">
    <location>
        <begin position="117"/>
        <end position="153"/>
    </location>
</feature>
<keyword evidence="3" id="KW-1185">Reference proteome</keyword>
<dbReference type="GO" id="GO:0008270">
    <property type="term" value="F:zinc ion binding"/>
    <property type="evidence" value="ECO:0007669"/>
    <property type="project" value="InterPro"/>
</dbReference>
<name>A0A388KJ20_CHABU</name>
<sequence length="165" mass="18796">MSRESTESGPTSGRSDGSTGSGGGRPPPRSNENRMAGRTCFRCGKPDHFANVYDEYWDARDKGVPFVLPPPPYVGGGCTLTTGTERRSHSADNYGSRRETDKMNSTMRTYFFEMAKEREEAKQRATREEAQRKEEAARKEQERKRLQELEEKKRGKMNGMRAYLE</sequence>
<protein>
    <recommendedName>
        <fullName evidence="4">CCHC-type domain-containing protein</fullName>
    </recommendedName>
</protein>
<feature type="compositionally biased region" description="Low complexity" evidence="1">
    <location>
        <begin position="8"/>
        <end position="18"/>
    </location>
</feature>
<dbReference type="GO" id="GO:0003676">
    <property type="term" value="F:nucleic acid binding"/>
    <property type="evidence" value="ECO:0007669"/>
    <property type="project" value="InterPro"/>
</dbReference>
<feature type="region of interest" description="Disordered" evidence="1">
    <location>
        <begin position="77"/>
        <end position="104"/>
    </location>
</feature>
<evidence type="ECO:0008006" key="4">
    <source>
        <dbReference type="Google" id="ProtNLM"/>
    </source>
</evidence>
<comment type="caution">
    <text evidence="2">The sequence shown here is derived from an EMBL/GenBank/DDBJ whole genome shotgun (WGS) entry which is preliminary data.</text>
</comment>
<dbReference type="AlphaFoldDB" id="A0A388KJ20"/>
<reference evidence="2 3" key="1">
    <citation type="journal article" date="2018" name="Cell">
        <title>The Chara Genome: Secondary Complexity and Implications for Plant Terrestrialization.</title>
        <authorList>
            <person name="Nishiyama T."/>
            <person name="Sakayama H."/>
            <person name="Vries J.D."/>
            <person name="Buschmann H."/>
            <person name="Saint-Marcoux D."/>
            <person name="Ullrich K.K."/>
            <person name="Haas F.B."/>
            <person name="Vanderstraeten L."/>
            <person name="Becker D."/>
            <person name="Lang D."/>
            <person name="Vosolsobe S."/>
            <person name="Rombauts S."/>
            <person name="Wilhelmsson P.K.I."/>
            <person name="Janitza P."/>
            <person name="Kern R."/>
            <person name="Heyl A."/>
            <person name="Rumpler F."/>
            <person name="Villalobos L.I.A.C."/>
            <person name="Clay J.M."/>
            <person name="Skokan R."/>
            <person name="Toyoda A."/>
            <person name="Suzuki Y."/>
            <person name="Kagoshima H."/>
            <person name="Schijlen E."/>
            <person name="Tajeshwar N."/>
            <person name="Catarino B."/>
            <person name="Hetherington A.J."/>
            <person name="Saltykova A."/>
            <person name="Bonnot C."/>
            <person name="Breuninger H."/>
            <person name="Symeonidi A."/>
            <person name="Radhakrishnan G.V."/>
            <person name="Van Nieuwerburgh F."/>
            <person name="Deforce D."/>
            <person name="Chang C."/>
            <person name="Karol K.G."/>
            <person name="Hedrich R."/>
            <person name="Ulvskov P."/>
            <person name="Glockner G."/>
            <person name="Delwiche C.F."/>
            <person name="Petrasek J."/>
            <person name="Van de Peer Y."/>
            <person name="Friml J."/>
            <person name="Beilby M."/>
            <person name="Dolan L."/>
            <person name="Kohara Y."/>
            <person name="Sugano S."/>
            <person name="Fujiyama A."/>
            <person name="Delaux P.-M."/>
            <person name="Quint M."/>
            <person name="TheiBen G."/>
            <person name="Hagemann M."/>
            <person name="Harholt J."/>
            <person name="Dunand C."/>
            <person name="Zachgo S."/>
            <person name="Langdale J."/>
            <person name="Maumus F."/>
            <person name="Straeten D.V.D."/>
            <person name="Gould S.B."/>
            <person name="Rensing S.A."/>
        </authorList>
    </citation>
    <scope>NUCLEOTIDE SEQUENCE [LARGE SCALE GENOMIC DNA]</scope>
    <source>
        <strain evidence="2 3">S276</strain>
    </source>
</reference>
<gene>
    <name evidence="2" type="ORF">CBR_g4790</name>
</gene>
<feature type="region of interest" description="Disordered" evidence="1">
    <location>
        <begin position="117"/>
        <end position="165"/>
    </location>
</feature>
<feature type="compositionally biased region" description="Basic and acidic residues" evidence="1">
    <location>
        <begin position="84"/>
        <end position="102"/>
    </location>
</feature>
<dbReference type="InterPro" id="IPR036875">
    <property type="entry name" value="Znf_CCHC_sf"/>
</dbReference>
<organism evidence="2 3">
    <name type="scientific">Chara braunii</name>
    <name type="common">Braun's stonewort</name>
    <dbReference type="NCBI Taxonomy" id="69332"/>
    <lineage>
        <taxon>Eukaryota</taxon>
        <taxon>Viridiplantae</taxon>
        <taxon>Streptophyta</taxon>
        <taxon>Charophyceae</taxon>
        <taxon>Charales</taxon>
        <taxon>Characeae</taxon>
        <taxon>Chara</taxon>
    </lineage>
</organism>